<evidence type="ECO:0000313" key="3">
    <source>
        <dbReference type="EMBL" id="MED6167395.1"/>
    </source>
</evidence>
<dbReference type="SUPFAM" id="SSF53474">
    <property type="entry name" value="alpha/beta-Hydrolases"/>
    <property type="match status" value="1"/>
</dbReference>
<organism evidence="3 4">
    <name type="scientific">Stylosanthes scabra</name>
    <dbReference type="NCBI Taxonomy" id="79078"/>
    <lineage>
        <taxon>Eukaryota</taxon>
        <taxon>Viridiplantae</taxon>
        <taxon>Streptophyta</taxon>
        <taxon>Embryophyta</taxon>
        <taxon>Tracheophyta</taxon>
        <taxon>Spermatophyta</taxon>
        <taxon>Magnoliopsida</taxon>
        <taxon>eudicotyledons</taxon>
        <taxon>Gunneridae</taxon>
        <taxon>Pentapetalae</taxon>
        <taxon>rosids</taxon>
        <taxon>fabids</taxon>
        <taxon>Fabales</taxon>
        <taxon>Fabaceae</taxon>
        <taxon>Papilionoideae</taxon>
        <taxon>50 kb inversion clade</taxon>
        <taxon>dalbergioids sensu lato</taxon>
        <taxon>Dalbergieae</taxon>
        <taxon>Pterocarpus clade</taxon>
        <taxon>Stylosanthes</taxon>
    </lineage>
</organism>
<evidence type="ECO:0000256" key="1">
    <source>
        <dbReference type="ARBA" id="ARBA00022801"/>
    </source>
</evidence>
<keyword evidence="1" id="KW-0378">Hydrolase</keyword>
<dbReference type="InterPro" id="IPR000073">
    <property type="entry name" value="AB_hydrolase_1"/>
</dbReference>
<sequence>MMNENESIMSEEKRTMERRKHFVMVHGLCHGGWCWYKVKSELESKGHKVTALDMAACGINTKQIHQIQTFSDYSEPLLELLASLPPDEKAVLVGHSFGGISIALAMDKFPHKVEFAVFVAAFIPDTLHNPSYVLQKHGERYGNRESDREISWCGGKTLLLLGPNTLSTMFYQLSSAEDLELAKSLVRRGSLFVEELSKAESFSKEGYGSVECAYVVCTDDLAIPVEFQQWMIQNAGVSQVREIEGADHMAMISKPQELSSCLLHLAENLNSINKNNII</sequence>
<evidence type="ECO:0000313" key="4">
    <source>
        <dbReference type="Proteomes" id="UP001341840"/>
    </source>
</evidence>
<dbReference type="EMBL" id="JASCZI010151039">
    <property type="protein sequence ID" value="MED6167395.1"/>
    <property type="molecule type" value="Genomic_DNA"/>
</dbReference>
<evidence type="ECO:0000259" key="2">
    <source>
        <dbReference type="Pfam" id="PF12697"/>
    </source>
</evidence>
<name>A0ABU6V3Q5_9FABA</name>
<accession>A0ABU6V3Q5</accession>
<dbReference type="PANTHER" id="PTHR10992">
    <property type="entry name" value="METHYLESTERASE FAMILY MEMBER"/>
    <property type="match status" value="1"/>
</dbReference>
<protein>
    <recommendedName>
        <fullName evidence="2">AB hydrolase-1 domain-containing protein</fullName>
    </recommendedName>
</protein>
<dbReference type="InterPro" id="IPR029058">
    <property type="entry name" value="AB_hydrolase_fold"/>
</dbReference>
<dbReference type="Proteomes" id="UP001341840">
    <property type="component" value="Unassembled WGS sequence"/>
</dbReference>
<dbReference type="Gene3D" id="3.40.50.1820">
    <property type="entry name" value="alpha/beta hydrolase"/>
    <property type="match status" value="1"/>
</dbReference>
<dbReference type="PANTHER" id="PTHR10992:SF1083">
    <property type="entry name" value="METHYLESTERASE 1"/>
    <property type="match status" value="1"/>
</dbReference>
<comment type="caution">
    <text evidence="3">The sequence shown here is derived from an EMBL/GenBank/DDBJ whole genome shotgun (WGS) entry which is preliminary data.</text>
</comment>
<dbReference type="Pfam" id="PF12697">
    <property type="entry name" value="Abhydrolase_6"/>
    <property type="match status" value="1"/>
</dbReference>
<proteinExistence type="predicted"/>
<gene>
    <name evidence="3" type="ORF">PIB30_002365</name>
</gene>
<keyword evidence="4" id="KW-1185">Reference proteome</keyword>
<dbReference type="InterPro" id="IPR045889">
    <property type="entry name" value="MES/HNL"/>
</dbReference>
<reference evidence="3 4" key="1">
    <citation type="journal article" date="2023" name="Plants (Basel)">
        <title>Bridging the Gap: Combining Genomics and Transcriptomics Approaches to Understand Stylosanthes scabra, an Orphan Legume from the Brazilian Caatinga.</title>
        <authorList>
            <person name="Ferreira-Neto J.R.C."/>
            <person name="da Silva M.D."/>
            <person name="Binneck E."/>
            <person name="de Melo N.F."/>
            <person name="da Silva R.H."/>
            <person name="de Melo A.L.T.M."/>
            <person name="Pandolfi V."/>
            <person name="Bustamante F.O."/>
            <person name="Brasileiro-Vidal A.C."/>
            <person name="Benko-Iseppon A.M."/>
        </authorList>
    </citation>
    <scope>NUCLEOTIDE SEQUENCE [LARGE SCALE GENOMIC DNA]</scope>
    <source>
        <tissue evidence="3">Leaves</tissue>
    </source>
</reference>
<feature type="domain" description="AB hydrolase-1" evidence="2">
    <location>
        <begin position="22"/>
        <end position="258"/>
    </location>
</feature>